<evidence type="ECO:0000256" key="3">
    <source>
        <dbReference type="ARBA" id="ARBA00022906"/>
    </source>
</evidence>
<accession>A0A451G4F0</accession>
<feature type="transmembrane region" description="Helical" evidence="6">
    <location>
        <begin position="135"/>
        <end position="158"/>
    </location>
</feature>
<feature type="transmembrane region" description="Helical" evidence="6">
    <location>
        <begin position="67"/>
        <end position="85"/>
    </location>
</feature>
<dbReference type="PANTHER" id="PTHR11562">
    <property type="entry name" value="CATION EFFLUX PROTEIN/ ZINC TRANSPORTER"/>
    <property type="match status" value="1"/>
</dbReference>
<sequence>MSTSSSTWETQCPVIQHTTHPHDFGQGQLQRAEKRAWSVAFLTLVVMVAEVVAGLLTGSMALLADGIHMGGHAIALGLAAGAYFLARRYAQDRRLSFGSGKIKDLAAYTSALLLGVSSIWLVVESVHRLLAPEPLYAFEAMVVAIIGLVVNVASIFMLSGAHEHHHDHGHEHHHHPEADNNIKAALFHVMADAVTSVAAIAGLAAAWLWGWQWLDPAIALLAAVLIVRWSWGLLKNTGAILLDAEAPTELRERIRQRLESLPETKVLDLHLWSVGQGSWTLVASVVSHHDASPNQYKAALADMDGLHHPIIEVHLCHCCEESQA</sequence>
<gene>
    <name evidence="8" type="ORF">EPV75_00980</name>
</gene>
<dbReference type="SUPFAM" id="SSF161111">
    <property type="entry name" value="Cation efflux protein transmembrane domain-like"/>
    <property type="match status" value="1"/>
</dbReference>
<protein>
    <submittedName>
        <fullName evidence="8">Cation transporter</fullName>
    </submittedName>
</protein>
<evidence type="ECO:0000259" key="7">
    <source>
        <dbReference type="Pfam" id="PF01545"/>
    </source>
</evidence>
<dbReference type="GO" id="GO:0005385">
    <property type="term" value="F:zinc ion transmembrane transporter activity"/>
    <property type="evidence" value="ECO:0007669"/>
    <property type="project" value="TreeGrafter"/>
</dbReference>
<organism evidence="8 9">
    <name type="scientific">Hydrogenovibrio thermophilus</name>
    <dbReference type="NCBI Taxonomy" id="265883"/>
    <lineage>
        <taxon>Bacteria</taxon>
        <taxon>Pseudomonadati</taxon>
        <taxon>Pseudomonadota</taxon>
        <taxon>Gammaproteobacteria</taxon>
        <taxon>Thiotrichales</taxon>
        <taxon>Piscirickettsiaceae</taxon>
        <taxon>Hydrogenovibrio</taxon>
    </lineage>
</organism>
<reference evidence="8 9" key="1">
    <citation type="journal article" date="2018" name="Environ. Microbiol.">
        <title>Genomes of ubiquitous marine and hypersaline Hydrogenovibrio, Thiomicrorhabdus and Thiomicrospira spp. encode a diversity of mechanisms to sustain chemolithoautotrophy in heterogeneous environments.</title>
        <authorList>
            <person name="Scott K.M."/>
            <person name="Williams J."/>
            <person name="Porter C.M.B."/>
            <person name="Russel S."/>
            <person name="Harmer T.L."/>
            <person name="Paul J.H."/>
            <person name="Antonen K.M."/>
            <person name="Bridges M.K."/>
            <person name="Camper G.J."/>
            <person name="Campla C.K."/>
            <person name="Casella L.G."/>
            <person name="Chase E."/>
            <person name="Conrad J.W."/>
            <person name="Cruz M.C."/>
            <person name="Dunlap D.S."/>
            <person name="Duran L."/>
            <person name="Fahsbender E.M."/>
            <person name="Goldsmith D.B."/>
            <person name="Keeley R.F."/>
            <person name="Kondoff M.R."/>
            <person name="Kussy B.I."/>
            <person name="Lane M.K."/>
            <person name="Lawler S."/>
            <person name="Leigh B.A."/>
            <person name="Lewis C."/>
            <person name="Lostal L.M."/>
            <person name="Marking D."/>
            <person name="Mancera P.A."/>
            <person name="McClenthan E.C."/>
            <person name="McIntyre E.A."/>
            <person name="Mine J.A."/>
            <person name="Modi S."/>
            <person name="Moore B.D."/>
            <person name="Morgan W.A."/>
            <person name="Nelson K.M."/>
            <person name="Nguyen K.N."/>
            <person name="Ogburn N."/>
            <person name="Parrino D.G."/>
            <person name="Pedapudi A.D."/>
            <person name="Pelham R.P."/>
            <person name="Preece A.M."/>
            <person name="Rampersad E.A."/>
            <person name="Richardson J.C."/>
            <person name="Rodgers C.M."/>
            <person name="Schaffer B.L."/>
            <person name="Sheridan N.E."/>
            <person name="Solone M.R."/>
            <person name="Staley Z.R."/>
            <person name="Tabuchi M."/>
            <person name="Waide R.J."/>
            <person name="Wanjugi P.W."/>
            <person name="Young S."/>
            <person name="Clum A."/>
            <person name="Daum C."/>
            <person name="Huntemann M."/>
            <person name="Ivanova N."/>
            <person name="Kyrpides N."/>
            <person name="Mikhailova N."/>
            <person name="Palaniappan K."/>
            <person name="Pillay M."/>
            <person name="Reddy T.B.K."/>
            <person name="Shapiro N."/>
            <person name="Stamatis D."/>
            <person name="Varghese N."/>
            <person name="Woyke T."/>
            <person name="Boden R."/>
            <person name="Freyermuth S.K."/>
            <person name="Kerfeld C.A."/>
        </authorList>
    </citation>
    <scope>NUCLEOTIDE SEQUENCE [LARGE SCALE GENOMIC DNA]</scope>
    <source>
        <strain evidence="8 9">JR-2</strain>
    </source>
</reference>
<evidence type="ECO:0000256" key="1">
    <source>
        <dbReference type="ARBA" id="ARBA00004141"/>
    </source>
</evidence>
<proteinExistence type="predicted"/>
<keyword evidence="3" id="KW-0862">Zinc</keyword>
<comment type="subcellular location">
    <subcellularLocation>
        <location evidence="1">Membrane</location>
        <topology evidence="1">Multi-pass membrane protein</topology>
    </subcellularLocation>
</comment>
<dbReference type="InterPro" id="IPR002524">
    <property type="entry name" value="Cation_efflux"/>
</dbReference>
<evidence type="ECO:0000256" key="6">
    <source>
        <dbReference type="SAM" id="Phobius"/>
    </source>
</evidence>
<keyword evidence="9" id="KW-1185">Reference proteome</keyword>
<dbReference type="RefSeq" id="WP_128384173.1">
    <property type="nucleotide sequence ID" value="NZ_CP035033.1"/>
</dbReference>
<dbReference type="EMBL" id="CP035033">
    <property type="protein sequence ID" value="QAB14346.1"/>
    <property type="molecule type" value="Genomic_DNA"/>
</dbReference>
<dbReference type="InterPro" id="IPR027469">
    <property type="entry name" value="Cation_efflux_TMD_sf"/>
</dbReference>
<evidence type="ECO:0000256" key="4">
    <source>
        <dbReference type="ARBA" id="ARBA00022989"/>
    </source>
</evidence>
<feature type="transmembrane region" description="Helical" evidence="6">
    <location>
        <begin position="105"/>
        <end position="123"/>
    </location>
</feature>
<evidence type="ECO:0000313" key="9">
    <source>
        <dbReference type="Proteomes" id="UP000285478"/>
    </source>
</evidence>
<dbReference type="NCBIfam" id="TIGR01297">
    <property type="entry name" value="CDF"/>
    <property type="match status" value="1"/>
</dbReference>
<keyword evidence="4 6" id="KW-1133">Transmembrane helix</keyword>
<keyword evidence="3" id="KW-0813">Transport</keyword>
<keyword evidence="2 6" id="KW-0812">Transmembrane</keyword>
<evidence type="ECO:0000256" key="2">
    <source>
        <dbReference type="ARBA" id="ARBA00022692"/>
    </source>
</evidence>
<dbReference type="InterPro" id="IPR050681">
    <property type="entry name" value="CDF/SLC30A"/>
</dbReference>
<dbReference type="AlphaFoldDB" id="A0A451G4F0"/>
<dbReference type="KEGG" id="htr:EPV75_00980"/>
<keyword evidence="3" id="KW-0406">Ion transport</keyword>
<name>A0A451G4F0_9GAMM</name>
<feature type="transmembrane region" description="Helical" evidence="6">
    <location>
        <begin position="185"/>
        <end position="210"/>
    </location>
</feature>
<keyword evidence="3" id="KW-0864">Zinc transport</keyword>
<dbReference type="Proteomes" id="UP000285478">
    <property type="component" value="Chromosome"/>
</dbReference>
<feature type="domain" description="Cation efflux protein transmembrane" evidence="7">
    <location>
        <begin position="39"/>
        <end position="242"/>
    </location>
</feature>
<dbReference type="PANTHER" id="PTHR11562:SF40">
    <property type="entry name" value="CATION EFFLUX SYSTEM PROTEIN"/>
    <property type="match status" value="1"/>
</dbReference>
<evidence type="ECO:0000313" key="8">
    <source>
        <dbReference type="EMBL" id="QAB14346.1"/>
    </source>
</evidence>
<dbReference type="Pfam" id="PF01545">
    <property type="entry name" value="Cation_efflux"/>
    <property type="match status" value="1"/>
</dbReference>
<evidence type="ECO:0000256" key="5">
    <source>
        <dbReference type="ARBA" id="ARBA00023136"/>
    </source>
</evidence>
<feature type="transmembrane region" description="Helical" evidence="6">
    <location>
        <begin position="216"/>
        <end position="234"/>
    </location>
</feature>
<dbReference type="GO" id="GO:0005886">
    <property type="term" value="C:plasma membrane"/>
    <property type="evidence" value="ECO:0007669"/>
    <property type="project" value="TreeGrafter"/>
</dbReference>
<feature type="transmembrane region" description="Helical" evidence="6">
    <location>
        <begin position="39"/>
        <end position="61"/>
    </location>
</feature>
<dbReference type="Gene3D" id="1.20.1510.10">
    <property type="entry name" value="Cation efflux protein transmembrane domain"/>
    <property type="match status" value="1"/>
</dbReference>
<keyword evidence="5 6" id="KW-0472">Membrane</keyword>
<dbReference type="InterPro" id="IPR058533">
    <property type="entry name" value="Cation_efflux_TM"/>
</dbReference>
<dbReference type="NCBIfam" id="NF033827">
    <property type="entry name" value="CDF_efflux_DmeF"/>
    <property type="match status" value="1"/>
</dbReference>